<dbReference type="EnsemblMetazoa" id="G743.1">
    <property type="protein sequence ID" value="G743.1:cds"/>
    <property type="gene ID" value="G743"/>
</dbReference>
<sequence>MTSLDPPSYAKFPALGEGRGNVTKIRVTPASNVWEGLKRANTAKERQNRLYTIVCLLIIGAVVFGGGIALVVVGDLEDIEDFIIIGGLFLGLGALFLLLIALTLLKPIRDRKKIANKESTKKSVNDKKGYIDEQDAQIDSPDDVKRRPKPSSDQLYGYDKVRIHLPGPEIVPPSKHKTTLPPPPPPAVAHPSQGASQDPLILSLPRESTLVTSNISNNTVSRDNGKVVFY</sequence>
<dbReference type="Proteomes" id="UP000005408">
    <property type="component" value="Unassembled WGS sequence"/>
</dbReference>
<keyword evidence="2" id="KW-0472">Membrane</keyword>
<reference evidence="3" key="1">
    <citation type="submission" date="2022-08" db="UniProtKB">
        <authorList>
            <consortium name="EnsemblMetazoa"/>
        </authorList>
    </citation>
    <scope>IDENTIFICATION</scope>
    <source>
        <strain evidence="3">05x7-T-G4-1.051#20</strain>
    </source>
</reference>
<protein>
    <submittedName>
        <fullName evidence="3">Uncharacterized protein</fullName>
    </submittedName>
</protein>
<dbReference type="AlphaFoldDB" id="A0A8W8NJW5"/>
<proteinExistence type="predicted"/>
<keyword evidence="2" id="KW-1133">Transmembrane helix</keyword>
<feature type="compositionally biased region" description="Basic and acidic residues" evidence="1">
    <location>
        <begin position="119"/>
        <end position="131"/>
    </location>
</feature>
<feature type="region of interest" description="Disordered" evidence="1">
    <location>
        <begin position="119"/>
        <end position="154"/>
    </location>
</feature>
<dbReference type="EnsemblMetazoa" id="G743.2">
    <property type="protein sequence ID" value="G743.2:cds"/>
    <property type="gene ID" value="G743"/>
</dbReference>
<feature type="transmembrane region" description="Helical" evidence="2">
    <location>
        <begin position="50"/>
        <end position="70"/>
    </location>
</feature>
<dbReference type="EnsemblMetazoa" id="G743.3">
    <property type="protein sequence ID" value="G743.3:cds"/>
    <property type="gene ID" value="G743"/>
</dbReference>
<organism evidence="3 4">
    <name type="scientific">Magallana gigas</name>
    <name type="common">Pacific oyster</name>
    <name type="synonym">Crassostrea gigas</name>
    <dbReference type="NCBI Taxonomy" id="29159"/>
    <lineage>
        <taxon>Eukaryota</taxon>
        <taxon>Metazoa</taxon>
        <taxon>Spiralia</taxon>
        <taxon>Lophotrochozoa</taxon>
        <taxon>Mollusca</taxon>
        <taxon>Bivalvia</taxon>
        <taxon>Autobranchia</taxon>
        <taxon>Pteriomorphia</taxon>
        <taxon>Ostreida</taxon>
        <taxon>Ostreoidea</taxon>
        <taxon>Ostreidae</taxon>
        <taxon>Magallana</taxon>
    </lineage>
</organism>
<name>A0A8W8NJW5_MAGGI</name>
<dbReference type="EnsemblMetazoa" id="G743.4">
    <property type="protein sequence ID" value="G743.4:cds"/>
    <property type="gene ID" value="G743"/>
</dbReference>
<dbReference type="EnsemblMetazoa" id="G743.5">
    <property type="protein sequence ID" value="G743.5:cds"/>
    <property type="gene ID" value="G743"/>
</dbReference>
<feature type="region of interest" description="Disordered" evidence="1">
    <location>
        <begin position="167"/>
        <end position="197"/>
    </location>
</feature>
<keyword evidence="4" id="KW-1185">Reference proteome</keyword>
<keyword evidence="2" id="KW-0812">Transmembrane</keyword>
<evidence type="ECO:0000256" key="2">
    <source>
        <dbReference type="SAM" id="Phobius"/>
    </source>
</evidence>
<accession>A0A8W8NJW5</accession>
<evidence type="ECO:0000313" key="4">
    <source>
        <dbReference type="Proteomes" id="UP000005408"/>
    </source>
</evidence>
<evidence type="ECO:0000313" key="3">
    <source>
        <dbReference type="EnsemblMetazoa" id="G743.3:cds"/>
    </source>
</evidence>
<feature type="transmembrane region" description="Helical" evidence="2">
    <location>
        <begin position="82"/>
        <end position="105"/>
    </location>
</feature>
<evidence type="ECO:0000256" key="1">
    <source>
        <dbReference type="SAM" id="MobiDB-lite"/>
    </source>
</evidence>